<reference evidence="2" key="1">
    <citation type="journal article" date="2019" name="Sci. Rep.">
        <title>Draft genome of Tanacetum cinerariifolium, the natural source of mosquito coil.</title>
        <authorList>
            <person name="Yamashiro T."/>
            <person name="Shiraishi A."/>
            <person name="Satake H."/>
            <person name="Nakayama K."/>
        </authorList>
    </citation>
    <scope>NUCLEOTIDE SEQUENCE</scope>
</reference>
<sequence length="51" mass="5527">TGDLVMVRSLAGHARLDTTSRYLHAEAEQLHDKVSYALKAPASLSEGQKFG</sequence>
<dbReference type="Gene3D" id="1.10.443.10">
    <property type="entry name" value="Intergrase catalytic core"/>
    <property type="match status" value="1"/>
</dbReference>
<dbReference type="InterPro" id="IPR013762">
    <property type="entry name" value="Integrase-like_cat_sf"/>
</dbReference>
<accession>A0A699XJL6</accession>
<keyword evidence="1" id="KW-0233">DNA recombination</keyword>
<gene>
    <name evidence="2" type="ORF">Tci_931958</name>
</gene>
<protein>
    <recommendedName>
        <fullName evidence="3">Integrase</fullName>
    </recommendedName>
</protein>
<dbReference type="SUPFAM" id="SSF56349">
    <property type="entry name" value="DNA breaking-rejoining enzymes"/>
    <property type="match status" value="1"/>
</dbReference>
<evidence type="ECO:0008006" key="3">
    <source>
        <dbReference type="Google" id="ProtNLM"/>
    </source>
</evidence>
<dbReference type="GO" id="GO:0003677">
    <property type="term" value="F:DNA binding"/>
    <property type="evidence" value="ECO:0007669"/>
    <property type="project" value="InterPro"/>
</dbReference>
<name>A0A699XJL6_TANCI</name>
<dbReference type="InterPro" id="IPR011010">
    <property type="entry name" value="DNA_brk_join_enz"/>
</dbReference>
<evidence type="ECO:0000256" key="1">
    <source>
        <dbReference type="ARBA" id="ARBA00023172"/>
    </source>
</evidence>
<dbReference type="AlphaFoldDB" id="A0A699XJL6"/>
<proteinExistence type="predicted"/>
<feature type="non-terminal residue" evidence="2">
    <location>
        <position position="1"/>
    </location>
</feature>
<organism evidence="2">
    <name type="scientific">Tanacetum cinerariifolium</name>
    <name type="common">Dalmatian daisy</name>
    <name type="synonym">Chrysanthemum cinerariifolium</name>
    <dbReference type="NCBI Taxonomy" id="118510"/>
    <lineage>
        <taxon>Eukaryota</taxon>
        <taxon>Viridiplantae</taxon>
        <taxon>Streptophyta</taxon>
        <taxon>Embryophyta</taxon>
        <taxon>Tracheophyta</taxon>
        <taxon>Spermatophyta</taxon>
        <taxon>Magnoliopsida</taxon>
        <taxon>eudicotyledons</taxon>
        <taxon>Gunneridae</taxon>
        <taxon>Pentapetalae</taxon>
        <taxon>asterids</taxon>
        <taxon>campanulids</taxon>
        <taxon>Asterales</taxon>
        <taxon>Asteraceae</taxon>
        <taxon>Asteroideae</taxon>
        <taxon>Anthemideae</taxon>
        <taxon>Anthemidinae</taxon>
        <taxon>Tanacetum</taxon>
    </lineage>
</organism>
<evidence type="ECO:0000313" key="2">
    <source>
        <dbReference type="EMBL" id="GFD59989.1"/>
    </source>
</evidence>
<dbReference type="GO" id="GO:0006310">
    <property type="term" value="P:DNA recombination"/>
    <property type="evidence" value="ECO:0007669"/>
    <property type="project" value="UniProtKB-KW"/>
</dbReference>
<dbReference type="GO" id="GO:0015074">
    <property type="term" value="P:DNA integration"/>
    <property type="evidence" value="ECO:0007669"/>
    <property type="project" value="InterPro"/>
</dbReference>
<dbReference type="EMBL" id="BKCJ011872048">
    <property type="protein sequence ID" value="GFD59989.1"/>
    <property type="molecule type" value="Genomic_DNA"/>
</dbReference>
<comment type="caution">
    <text evidence="2">The sequence shown here is derived from an EMBL/GenBank/DDBJ whole genome shotgun (WGS) entry which is preliminary data.</text>
</comment>